<accession>A0ABX7YRM4</accession>
<dbReference type="Proteomes" id="UP000679575">
    <property type="component" value="Chromosome"/>
</dbReference>
<evidence type="ECO:0000256" key="1">
    <source>
        <dbReference type="SAM" id="SignalP"/>
    </source>
</evidence>
<reference evidence="2 3" key="1">
    <citation type="submission" date="2021-04" db="EMBL/GenBank/DDBJ databases">
        <title>Novel species identification of genus Shewanella.</title>
        <authorList>
            <person name="Liu G."/>
        </authorList>
    </citation>
    <scope>NUCLEOTIDE SEQUENCE [LARGE SCALE GENOMIC DNA]</scope>
    <source>
        <strain evidence="2 3">FJAT-54481</strain>
    </source>
</reference>
<name>A0ABX7YRM4_9GAMM</name>
<dbReference type="PROSITE" id="PS51257">
    <property type="entry name" value="PROKAR_LIPOPROTEIN"/>
    <property type="match status" value="1"/>
</dbReference>
<feature type="signal peptide" evidence="1">
    <location>
        <begin position="1"/>
        <end position="15"/>
    </location>
</feature>
<sequence length="171" mass="18865">MKKSILLLSSLLLFAGCSPKSTDQSNLFSVKVPQSIKITSMDKARELLDFGGMYSFCGAYSKLSKNADVPGHADEYLGMADNIFALVRNADYTGDGFDKADHQVIDLWKKMKNINDIVNTQLTKKMAANPKMGVSDVYAIINQKKDDQHKVSYTCSTVGTALKSFLEHPQS</sequence>
<gene>
    <name evidence="2" type="ORF">KDN34_14740</name>
</gene>
<protein>
    <recommendedName>
        <fullName evidence="4">Lipoprotein</fullName>
    </recommendedName>
</protein>
<dbReference type="RefSeq" id="WP_212594465.1">
    <property type="nucleotide sequence ID" value="NZ_CP073587.1"/>
</dbReference>
<feature type="chain" id="PRO_5045226590" description="Lipoprotein" evidence="1">
    <location>
        <begin position="16"/>
        <end position="171"/>
    </location>
</feature>
<evidence type="ECO:0000313" key="2">
    <source>
        <dbReference type="EMBL" id="QUN05433.1"/>
    </source>
</evidence>
<proteinExistence type="predicted"/>
<keyword evidence="1" id="KW-0732">Signal</keyword>
<evidence type="ECO:0000313" key="3">
    <source>
        <dbReference type="Proteomes" id="UP000679575"/>
    </source>
</evidence>
<organism evidence="2 3">
    <name type="scientific">Shewanella yunxiaonensis</name>
    <dbReference type="NCBI Taxonomy" id="2829809"/>
    <lineage>
        <taxon>Bacteria</taxon>
        <taxon>Pseudomonadati</taxon>
        <taxon>Pseudomonadota</taxon>
        <taxon>Gammaproteobacteria</taxon>
        <taxon>Alteromonadales</taxon>
        <taxon>Shewanellaceae</taxon>
        <taxon>Shewanella</taxon>
    </lineage>
</organism>
<dbReference type="EMBL" id="CP073587">
    <property type="protein sequence ID" value="QUN05433.1"/>
    <property type="molecule type" value="Genomic_DNA"/>
</dbReference>
<keyword evidence="3" id="KW-1185">Reference proteome</keyword>
<evidence type="ECO:0008006" key="4">
    <source>
        <dbReference type="Google" id="ProtNLM"/>
    </source>
</evidence>